<dbReference type="InterPro" id="IPR033305">
    <property type="entry name" value="Hydin-like"/>
</dbReference>
<dbReference type="AlphaFoldDB" id="A0A146KGL7"/>
<gene>
    <name evidence="1" type="ORF">TPC1_11772</name>
</gene>
<dbReference type="GO" id="GO:0005930">
    <property type="term" value="C:axoneme"/>
    <property type="evidence" value="ECO:0007669"/>
    <property type="project" value="TreeGrafter"/>
</dbReference>
<dbReference type="EMBL" id="GDID01001318">
    <property type="protein sequence ID" value="JAP95288.1"/>
    <property type="molecule type" value="Transcribed_RNA"/>
</dbReference>
<dbReference type="InterPro" id="IPR013783">
    <property type="entry name" value="Ig-like_fold"/>
</dbReference>
<dbReference type="GO" id="GO:1904158">
    <property type="term" value="P:axonemal central apparatus assembly"/>
    <property type="evidence" value="ECO:0007669"/>
    <property type="project" value="TreeGrafter"/>
</dbReference>
<sequence>YPFTFQLMKNPVACANDELFDNDQFKIQVLKSRICPQGQFIIQAQFIPYSAGIKEATAWLEVSGRKQRTPIKLMAQGIAPEVDFSYDVLDFPKLTIGSTGRHSVEMRNFSAIQVEFQMQ</sequence>
<proteinExistence type="predicted"/>
<dbReference type="PANTHER" id="PTHR23053">
    <property type="entry name" value="DLEC1 DELETED IN LUNG AND ESOPHAGEAL CANCER 1"/>
    <property type="match status" value="1"/>
</dbReference>
<accession>A0A146KGL7</accession>
<dbReference type="PANTHER" id="PTHR23053:SF0">
    <property type="entry name" value="HYDROCEPHALUS-INDUCING PROTEIN HOMOLOG"/>
    <property type="match status" value="1"/>
</dbReference>
<dbReference type="Gene3D" id="2.60.40.10">
    <property type="entry name" value="Immunoglobulins"/>
    <property type="match status" value="2"/>
</dbReference>
<dbReference type="GO" id="GO:0003341">
    <property type="term" value="P:cilium movement"/>
    <property type="evidence" value="ECO:0007669"/>
    <property type="project" value="TreeGrafter"/>
</dbReference>
<reference evidence="1" key="1">
    <citation type="submission" date="2015-07" db="EMBL/GenBank/DDBJ databases">
        <title>Adaptation to a free-living lifestyle via gene acquisitions in the diplomonad Trepomonas sp. PC1.</title>
        <authorList>
            <person name="Xu F."/>
            <person name="Jerlstrom-Hultqvist J."/>
            <person name="Kolisko M."/>
            <person name="Simpson A.G.B."/>
            <person name="Roger A.J."/>
            <person name="Svard S.G."/>
            <person name="Andersson J.O."/>
        </authorList>
    </citation>
    <scope>NUCLEOTIDE SEQUENCE</scope>
    <source>
        <strain evidence="1">PC1</strain>
    </source>
</reference>
<protein>
    <submittedName>
        <fullName evidence="1">Hydin-like protein</fullName>
    </submittedName>
</protein>
<organism evidence="1">
    <name type="scientific">Trepomonas sp. PC1</name>
    <dbReference type="NCBI Taxonomy" id="1076344"/>
    <lineage>
        <taxon>Eukaryota</taxon>
        <taxon>Metamonada</taxon>
        <taxon>Diplomonadida</taxon>
        <taxon>Hexamitidae</taxon>
        <taxon>Hexamitinae</taxon>
        <taxon>Trepomonas</taxon>
    </lineage>
</organism>
<name>A0A146KGL7_9EUKA</name>
<feature type="non-terminal residue" evidence="1">
    <location>
        <position position="1"/>
    </location>
</feature>
<feature type="non-terminal residue" evidence="1">
    <location>
        <position position="119"/>
    </location>
</feature>
<evidence type="ECO:0000313" key="1">
    <source>
        <dbReference type="EMBL" id="JAP95288.1"/>
    </source>
</evidence>